<accession>A0ACB8AZP9</accession>
<sequence>MGFRFVAGAGHAWLCCVLCASSRLQDTCHPILLRLSNPPTLHVSCTPHRITSAEVRREKDTMDAILGDLLRDSFGYD</sequence>
<dbReference type="Proteomes" id="UP000790709">
    <property type="component" value="Unassembled WGS sequence"/>
</dbReference>
<proteinExistence type="predicted"/>
<comment type="caution">
    <text evidence="1">The sequence shown here is derived from an EMBL/GenBank/DDBJ whole genome shotgun (WGS) entry which is preliminary data.</text>
</comment>
<name>A0ACB8AZP9_9AGAM</name>
<evidence type="ECO:0000313" key="1">
    <source>
        <dbReference type="EMBL" id="KAH7918777.1"/>
    </source>
</evidence>
<dbReference type="EMBL" id="MU266736">
    <property type="protein sequence ID" value="KAH7918777.1"/>
    <property type="molecule type" value="Genomic_DNA"/>
</dbReference>
<keyword evidence="2" id="KW-1185">Reference proteome</keyword>
<reference evidence="1" key="1">
    <citation type="journal article" date="2021" name="New Phytol.">
        <title>Evolutionary innovations through gain and loss of genes in the ectomycorrhizal Boletales.</title>
        <authorList>
            <person name="Wu G."/>
            <person name="Miyauchi S."/>
            <person name="Morin E."/>
            <person name="Kuo A."/>
            <person name="Drula E."/>
            <person name="Varga T."/>
            <person name="Kohler A."/>
            <person name="Feng B."/>
            <person name="Cao Y."/>
            <person name="Lipzen A."/>
            <person name="Daum C."/>
            <person name="Hundley H."/>
            <person name="Pangilinan J."/>
            <person name="Johnson J."/>
            <person name="Barry K."/>
            <person name="LaButti K."/>
            <person name="Ng V."/>
            <person name="Ahrendt S."/>
            <person name="Min B."/>
            <person name="Choi I.G."/>
            <person name="Park H."/>
            <person name="Plett J.M."/>
            <person name="Magnuson J."/>
            <person name="Spatafora J.W."/>
            <person name="Nagy L.G."/>
            <person name="Henrissat B."/>
            <person name="Grigoriev I.V."/>
            <person name="Yang Z.L."/>
            <person name="Xu J."/>
            <person name="Martin F.M."/>
        </authorList>
    </citation>
    <scope>NUCLEOTIDE SEQUENCE</scope>
    <source>
        <strain evidence="1">KUC20120723A-06</strain>
    </source>
</reference>
<organism evidence="1 2">
    <name type="scientific">Leucogyrophana mollusca</name>
    <dbReference type="NCBI Taxonomy" id="85980"/>
    <lineage>
        <taxon>Eukaryota</taxon>
        <taxon>Fungi</taxon>
        <taxon>Dikarya</taxon>
        <taxon>Basidiomycota</taxon>
        <taxon>Agaricomycotina</taxon>
        <taxon>Agaricomycetes</taxon>
        <taxon>Agaricomycetidae</taxon>
        <taxon>Boletales</taxon>
        <taxon>Boletales incertae sedis</taxon>
        <taxon>Leucogyrophana</taxon>
    </lineage>
</organism>
<gene>
    <name evidence="1" type="ORF">BV22DRAFT_1041516</name>
</gene>
<protein>
    <submittedName>
        <fullName evidence="1">Uncharacterized protein</fullName>
    </submittedName>
</protein>
<evidence type="ECO:0000313" key="2">
    <source>
        <dbReference type="Proteomes" id="UP000790709"/>
    </source>
</evidence>